<dbReference type="PANTHER" id="PTHR40076:SF1">
    <property type="entry name" value="MEMBRANE PROTEIN"/>
    <property type="match status" value="1"/>
</dbReference>
<accession>A0A4Z0R3D5</accession>
<gene>
    <name evidence="2" type="ORF">E4K67_21700</name>
</gene>
<evidence type="ECO:0000256" key="1">
    <source>
        <dbReference type="SAM" id="Phobius"/>
    </source>
</evidence>
<organism evidence="2 3">
    <name type="scientific">Desulfosporosinus fructosivorans</name>
    <dbReference type="NCBI Taxonomy" id="2018669"/>
    <lineage>
        <taxon>Bacteria</taxon>
        <taxon>Bacillati</taxon>
        <taxon>Bacillota</taxon>
        <taxon>Clostridia</taxon>
        <taxon>Eubacteriales</taxon>
        <taxon>Desulfitobacteriaceae</taxon>
        <taxon>Desulfosporosinus</taxon>
    </lineage>
</organism>
<reference evidence="2 3" key="1">
    <citation type="submission" date="2019-03" db="EMBL/GenBank/DDBJ databases">
        <title>Draft Genome Sequence of Desulfosporosinus fructosivorans Strain 63.6F, Isolated from Marine Sediment in the Baltic Sea.</title>
        <authorList>
            <person name="Hausmann B."/>
            <person name="Vandieken V."/>
            <person name="Pjevac P."/>
            <person name="Schreck K."/>
            <person name="Herbold C.W."/>
            <person name="Loy A."/>
        </authorList>
    </citation>
    <scope>NUCLEOTIDE SEQUENCE [LARGE SCALE GENOMIC DNA]</scope>
    <source>
        <strain evidence="2 3">63.6F</strain>
    </source>
</reference>
<keyword evidence="3" id="KW-1185">Reference proteome</keyword>
<protein>
    <submittedName>
        <fullName evidence="2">DUF975 family protein</fullName>
    </submittedName>
</protein>
<dbReference type="RefSeq" id="WP_135550559.1">
    <property type="nucleotide sequence ID" value="NZ_SPQQ01000009.1"/>
</dbReference>
<feature type="transmembrane region" description="Helical" evidence="1">
    <location>
        <begin position="175"/>
        <end position="198"/>
    </location>
</feature>
<dbReference type="AlphaFoldDB" id="A0A4Z0R3D5"/>
<evidence type="ECO:0000313" key="3">
    <source>
        <dbReference type="Proteomes" id="UP000298460"/>
    </source>
</evidence>
<feature type="transmembrane region" description="Helical" evidence="1">
    <location>
        <begin position="111"/>
        <end position="134"/>
    </location>
</feature>
<proteinExistence type="predicted"/>
<name>A0A4Z0R3D5_9FIRM</name>
<keyword evidence="1" id="KW-1133">Transmembrane helix</keyword>
<dbReference type="Proteomes" id="UP000298460">
    <property type="component" value="Unassembled WGS sequence"/>
</dbReference>
<evidence type="ECO:0000313" key="2">
    <source>
        <dbReference type="EMBL" id="TGE36146.1"/>
    </source>
</evidence>
<keyword evidence="1" id="KW-0472">Membrane</keyword>
<dbReference type="Pfam" id="PF06161">
    <property type="entry name" value="DUF975"/>
    <property type="match status" value="1"/>
</dbReference>
<dbReference type="InterPro" id="IPR010380">
    <property type="entry name" value="DUF975"/>
</dbReference>
<sequence>MLQANREFKLRAKKQLHGKWLEAAILSLIAWLLTTAGGGVVETAQYVWQNGVLTSVPASQPSFTGTSNLLSLILGGPIALGVAGYFIKLIRSEGPIIEDLFGGFKFFFKAFVLNIMITIFTILWTLLLIIPGIIASLRYSMAYFIMTDNPQLSAFEALNQSKQMMTGFKGKLFRLWLSFLGWFLLGIITLGIGFLWVLPYYNTAKANFYQDLKDNLNIVN</sequence>
<dbReference type="OrthoDB" id="9784844at2"/>
<comment type="caution">
    <text evidence="2">The sequence shown here is derived from an EMBL/GenBank/DDBJ whole genome shotgun (WGS) entry which is preliminary data.</text>
</comment>
<dbReference type="EMBL" id="SPQQ01000009">
    <property type="protein sequence ID" value="TGE36146.1"/>
    <property type="molecule type" value="Genomic_DNA"/>
</dbReference>
<keyword evidence="1" id="KW-0812">Transmembrane</keyword>
<feature type="transmembrane region" description="Helical" evidence="1">
    <location>
        <begin position="20"/>
        <end position="41"/>
    </location>
</feature>
<feature type="transmembrane region" description="Helical" evidence="1">
    <location>
        <begin position="69"/>
        <end position="90"/>
    </location>
</feature>
<dbReference type="PANTHER" id="PTHR40076">
    <property type="entry name" value="MEMBRANE PROTEIN-RELATED"/>
    <property type="match status" value="1"/>
</dbReference>